<proteinExistence type="predicted"/>
<organism evidence="2 3">
    <name type="scientific">Physocladia obscura</name>
    <dbReference type="NCBI Taxonomy" id="109957"/>
    <lineage>
        <taxon>Eukaryota</taxon>
        <taxon>Fungi</taxon>
        <taxon>Fungi incertae sedis</taxon>
        <taxon>Chytridiomycota</taxon>
        <taxon>Chytridiomycota incertae sedis</taxon>
        <taxon>Chytridiomycetes</taxon>
        <taxon>Chytridiales</taxon>
        <taxon>Chytriomycetaceae</taxon>
        <taxon>Physocladia</taxon>
    </lineage>
</organism>
<feature type="region of interest" description="Disordered" evidence="1">
    <location>
        <begin position="137"/>
        <end position="156"/>
    </location>
</feature>
<comment type="caution">
    <text evidence="2">The sequence shown here is derived from an EMBL/GenBank/DDBJ whole genome shotgun (WGS) entry which is preliminary data.</text>
</comment>
<dbReference type="EMBL" id="JADGJH010004899">
    <property type="protein sequence ID" value="KAJ3083193.1"/>
    <property type="molecule type" value="Genomic_DNA"/>
</dbReference>
<evidence type="ECO:0000256" key="1">
    <source>
        <dbReference type="SAM" id="MobiDB-lite"/>
    </source>
</evidence>
<dbReference type="Proteomes" id="UP001211907">
    <property type="component" value="Unassembled WGS sequence"/>
</dbReference>
<accession>A0AAD5XB21</accession>
<feature type="region of interest" description="Disordered" evidence="1">
    <location>
        <begin position="220"/>
        <end position="259"/>
    </location>
</feature>
<protein>
    <submittedName>
        <fullName evidence="2">Uncharacterized protein</fullName>
    </submittedName>
</protein>
<gene>
    <name evidence="2" type="ORF">HK100_009498</name>
</gene>
<feature type="non-terminal residue" evidence="2">
    <location>
        <position position="1"/>
    </location>
</feature>
<name>A0AAD5XB21_9FUNG</name>
<sequence>MFMLREISAPFPTDENVDSLVIKVDRETRLLENDEDDEDDDDEESESEGEYSSDSDDDEDEEDEVESKRMNSEIENEIAMALFNDDACADDDPDDGEFTLETDDAPVACMDTPKNNVPKSEESVEAPSILDEFFESAEKRSTQRKRKSAATRLAPSVSAEKGGDNFWFSVNGRKDHVDEKKETAGLKLRKMSLAVQAANTTIGRGRGAVRGKKKTAILVPTVPSSSLSPTKKYHNLDSPTKHSRSNGPSSNHSQKSDNFSSRKLAANVNQMQKNHTARDSESDFGFDQEESSLFSVNPFLRDGASNANNSQDQNAPSGILFSHVGTADDELGFLLSDDADHIYSPGSPTSNSLVSFRFSRKDSTPTLRHSYNPPSTPIMHSRTTENQSFSASQPLTLTAFRNNAGVNVGFHAGPSKLKEEFTLQSRPLNLMHNVTDENCTTMAATEK</sequence>
<feature type="region of interest" description="Disordered" evidence="1">
    <location>
        <begin position="26"/>
        <end position="126"/>
    </location>
</feature>
<keyword evidence="3" id="KW-1185">Reference proteome</keyword>
<feature type="compositionally biased region" description="Acidic residues" evidence="1">
    <location>
        <begin position="87"/>
        <end position="104"/>
    </location>
</feature>
<evidence type="ECO:0000313" key="2">
    <source>
        <dbReference type="EMBL" id="KAJ3083193.1"/>
    </source>
</evidence>
<dbReference type="AlphaFoldDB" id="A0AAD5XB21"/>
<feature type="compositionally biased region" description="Polar residues" evidence="1">
    <location>
        <begin position="245"/>
        <end position="259"/>
    </location>
</feature>
<feature type="compositionally biased region" description="Acidic residues" evidence="1">
    <location>
        <begin position="33"/>
        <end position="65"/>
    </location>
</feature>
<feature type="compositionally biased region" description="Low complexity" evidence="1">
    <location>
        <begin position="220"/>
        <end position="230"/>
    </location>
</feature>
<evidence type="ECO:0000313" key="3">
    <source>
        <dbReference type="Proteomes" id="UP001211907"/>
    </source>
</evidence>
<reference evidence="2" key="1">
    <citation type="submission" date="2020-05" db="EMBL/GenBank/DDBJ databases">
        <title>Phylogenomic resolution of chytrid fungi.</title>
        <authorList>
            <person name="Stajich J.E."/>
            <person name="Amses K."/>
            <person name="Simmons R."/>
            <person name="Seto K."/>
            <person name="Myers J."/>
            <person name="Bonds A."/>
            <person name="Quandt C.A."/>
            <person name="Barry K."/>
            <person name="Liu P."/>
            <person name="Grigoriev I."/>
            <person name="Longcore J.E."/>
            <person name="James T.Y."/>
        </authorList>
    </citation>
    <scope>NUCLEOTIDE SEQUENCE</scope>
    <source>
        <strain evidence="2">JEL0513</strain>
    </source>
</reference>